<accession>A0A0G0K9J2</accession>
<protein>
    <submittedName>
        <fullName evidence="4">Glycosyl transferase group 1</fullName>
    </submittedName>
</protein>
<dbReference type="Pfam" id="PF00534">
    <property type="entry name" value="Glycos_transf_1"/>
    <property type="match status" value="1"/>
</dbReference>
<keyword evidence="1 4" id="KW-0808">Transferase</keyword>
<feature type="domain" description="Glycosyltransferase subfamily 4-like N-terminal" evidence="3">
    <location>
        <begin position="15"/>
        <end position="178"/>
    </location>
</feature>
<dbReference type="CDD" id="cd03809">
    <property type="entry name" value="GT4_MtfB-like"/>
    <property type="match status" value="1"/>
</dbReference>
<sequence>MIFTIDASQIIYGTGVSVYTKNLIRTLLNIDKKNTYQIIGGALRRMPELRSSLNAIVDGRKNASASVFPFSPAISDIFFNRIGILSIDTLIGKSDVFHSSDWTQPKTDAFKVTTVHDIAPVLYPKLSHPKIVEVHTRRLERVKKYVDSIIVPSITTKNDLVKLGFDENIIQVIYEAPDPNLKRSRISEILAVKKKNRIGSRYLLAVGVSKRKNIDKIISAFEKIRADRTLKLVVVGHYEKISQVRNVIFLGYVNESDIYALYSGAEALVYPSLYEGFGLPILEAFSLGIPVVTSDIGSMKEIAGDAAMLVDPNDVDSIKIGIEKVLVDKCKLVRLGKQRVNQFSWNKTAQETLGVYNQALKK</sequence>
<feature type="domain" description="Glycosyl transferase family 1" evidence="2">
    <location>
        <begin position="199"/>
        <end position="338"/>
    </location>
</feature>
<comment type="caution">
    <text evidence="4">The sequence shown here is derived from an EMBL/GenBank/DDBJ whole genome shotgun (WGS) entry which is preliminary data.</text>
</comment>
<reference evidence="4 5" key="1">
    <citation type="journal article" date="2015" name="Nature">
        <title>rRNA introns, odd ribosomes, and small enigmatic genomes across a large radiation of phyla.</title>
        <authorList>
            <person name="Brown C.T."/>
            <person name="Hug L.A."/>
            <person name="Thomas B.C."/>
            <person name="Sharon I."/>
            <person name="Castelle C.J."/>
            <person name="Singh A."/>
            <person name="Wilkins M.J."/>
            <person name="Williams K.H."/>
            <person name="Banfield J.F."/>
        </authorList>
    </citation>
    <scope>NUCLEOTIDE SEQUENCE [LARGE SCALE GENOMIC DNA]</scope>
</reference>
<dbReference type="PANTHER" id="PTHR46401:SF2">
    <property type="entry name" value="GLYCOSYLTRANSFERASE WBBK-RELATED"/>
    <property type="match status" value="1"/>
</dbReference>
<dbReference type="GO" id="GO:0009103">
    <property type="term" value="P:lipopolysaccharide biosynthetic process"/>
    <property type="evidence" value="ECO:0007669"/>
    <property type="project" value="TreeGrafter"/>
</dbReference>
<organism evidence="4 5">
    <name type="scientific">Candidatus Woesebacteria bacterium GW2011_GWB1_38_5</name>
    <dbReference type="NCBI Taxonomy" id="1618568"/>
    <lineage>
        <taxon>Bacteria</taxon>
        <taxon>Candidatus Woeseibacteriota</taxon>
    </lineage>
</organism>
<dbReference type="EMBL" id="LBUY01000002">
    <property type="protein sequence ID" value="KKQ75527.1"/>
    <property type="molecule type" value="Genomic_DNA"/>
</dbReference>
<dbReference type="Gene3D" id="3.40.50.2000">
    <property type="entry name" value="Glycogen Phosphorylase B"/>
    <property type="match status" value="2"/>
</dbReference>
<dbReference type="SUPFAM" id="SSF53756">
    <property type="entry name" value="UDP-Glycosyltransferase/glycogen phosphorylase"/>
    <property type="match status" value="1"/>
</dbReference>
<name>A0A0G0K9J2_9BACT</name>
<evidence type="ECO:0000259" key="3">
    <source>
        <dbReference type="Pfam" id="PF13439"/>
    </source>
</evidence>
<evidence type="ECO:0000313" key="4">
    <source>
        <dbReference type="EMBL" id="KKQ75527.1"/>
    </source>
</evidence>
<proteinExistence type="predicted"/>
<evidence type="ECO:0000259" key="2">
    <source>
        <dbReference type="Pfam" id="PF00534"/>
    </source>
</evidence>
<dbReference type="InterPro" id="IPR028098">
    <property type="entry name" value="Glyco_trans_4-like_N"/>
</dbReference>
<dbReference type="PANTHER" id="PTHR46401">
    <property type="entry name" value="GLYCOSYLTRANSFERASE WBBK-RELATED"/>
    <property type="match status" value="1"/>
</dbReference>
<dbReference type="InterPro" id="IPR001296">
    <property type="entry name" value="Glyco_trans_1"/>
</dbReference>
<dbReference type="Proteomes" id="UP000034738">
    <property type="component" value="Unassembled WGS sequence"/>
</dbReference>
<gene>
    <name evidence="4" type="ORF">US95_C0002G0003</name>
</gene>
<dbReference type="Pfam" id="PF13439">
    <property type="entry name" value="Glyco_transf_4"/>
    <property type="match status" value="1"/>
</dbReference>
<dbReference type="GO" id="GO:0016757">
    <property type="term" value="F:glycosyltransferase activity"/>
    <property type="evidence" value="ECO:0007669"/>
    <property type="project" value="InterPro"/>
</dbReference>
<evidence type="ECO:0000256" key="1">
    <source>
        <dbReference type="ARBA" id="ARBA00022679"/>
    </source>
</evidence>
<evidence type="ECO:0000313" key="5">
    <source>
        <dbReference type="Proteomes" id="UP000034738"/>
    </source>
</evidence>
<dbReference type="AlphaFoldDB" id="A0A0G0K9J2"/>